<organism evidence="3 4">
    <name type="scientific">Microlunatus aurantiacus</name>
    <dbReference type="NCBI Taxonomy" id="446786"/>
    <lineage>
        <taxon>Bacteria</taxon>
        <taxon>Bacillati</taxon>
        <taxon>Actinomycetota</taxon>
        <taxon>Actinomycetes</taxon>
        <taxon>Propionibacteriales</taxon>
        <taxon>Propionibacteriaceae</taxon>
        <taxon>Microlunatus</taxon>
    </lineage>
</organism>
<dbReference type="Pfam" id="PF01494">
    <property type="entry name" value="FAD_binding_3"/>
    <property type="match status" value="1"/>
</dbReference>
<protein>
    <submittedName>
        <fullName evidence="3">Tryptophan 7-halogenase</fullName>
    </submittedName>
</protein>
<dbReference type="PANTHER" id="PTHR43747:SF1">
    <property type="entry name" value="SLR1998 PROTEIN"/>
    <property type="match status" value="1"/>
</dbReference>
<feature type="domain" description="FAD-binding" evidence="2">
    <location>
        <begin position="2"/>
        <end position="323"/>
    </location>
</feature>
<dbReference type="RefSeq" id="WP_344814298.1">
    <property type="nucleotide sequence ID" value="NZ_BAAAYX010000020.1"/>
</dbReference>
<dbReference type="InterPro" id="IPR036188">
    <property type="entry name" value="FAD/NAD-bd_sf"/>
</dbReference>
<dbReference type="Gene3D" id="3.30.9.100">
    <property type="match status" value="1"/>
</dbReference>
<comment type="similarity">
    <text evidence="1">Belongs to the flavin-dependent halogenase family. Bacterial tryptophan halogenase subfamily.</text>
</comment>
<gene>
    <name evidence="3" type="ORF">GCM10022204_40800</name>
</gene>
<evidence type="ECO:0000313" key="3">
    <source>
        <dbReference type="EMBL" id="GAA3716810.1"/>
    </source>
</evidence>
<name>A0ABP7EDC6_9ACTN</name>
<dbReference type="Proteomes" id="UP001500051">
    <property type="component" value="Unassembled WGS sequence"/>
</dbReference>
<dbReference type="SUPFAM" id="SSF51905">
    <property type="entry name" value="FAD/NAD(P)-binding domain"/>
    <property type="match status" value="1"/>
</dbReference>
<comment type="caution">
    <text evidence="3">The sequence shown here is derived from an EMBL/GenBank/DDBJ whole genome shotgun (WGS) entry which is preliminary data.</text>
</comment>
<sequence length="373" mass="40047">MVGGGPAGAATAIALAQLGHRPLVLEAAAGPSWKVGECLPPSAAPVLDRLGLTRRLPDAGLPSYGNRSVWGATDAVERDFLFGTHGVGWRLDRARFEQELAATASDAGVDWRWGSRLVGCSRSRSQGWDLRVVGDDGPTVHRTDVVVDASGRAARVARLLGVRRVRYDHLVGALIYARTREVSEVRGPVAGVDSSTLVEAVSDGWWYSLSLPGDRLVVGFMTDADLLASTGARRPDGLRALLEEAPVTRTRVLAAGVDLSREQVVLRPAHTARLTSVAGPDWLAVGDAAIAFDPLASYGIAAALGEGYHAAESIAALLAGRADALSDHARLVDRTLARYLIMCRDRYARERRWPEAEFWRRRSVRSGPAQRAV</sequence>
<evidence type="ECO:0000313" key="4">
    <source>
        <dbReference type="Proteomes" id="UP001500051"/>
    </source>
</evidence>
<dbReference type="Gene3D" id="3.50.50.60">
    <property type="entry name" value="FAD/NAD(P)-binding domain"/>
    <property type="match status" value="1"/>
</dbReference>
<dbReference type="InterPro" id="IPR050816">
    <property type="entry name" value="Flavin-dep_Halogenase_NPB"/>
</dbReference>
<dbReference type="EMBL" id="BAAAYX010000020">
    <property type="protein sequence ID" value="GAA3716810.1"/>
    <property type="molecule type" value="Genomic_DNA"/>
</dbReference>
<dbReference type="InterPro" id="IPR002938">
    <property type="entry name" value="FAD-bd"/>
</dbReference>
<reference evidence="4" key="1">
    <citation type="journal article" date="2019" name="Int. J. Syst. Evol. Microbiol.">
        <title>The Global Catalogue of Microorganisms (GCM) 10K type strain sequencing project: providing services to taxonomists for standard genome sequencing and annotation.</title>
        <authorList>
            <consortium name="The Broad Institute Genomics Platform"/>
            <consortium name="The Broad Institute Genome Sequencing Center for Infectious Disease"/>
            <person name="Wu L."/>
            <person name="Ma J."/>
        </authorList>
    </citation>
    <scope>NUCLEOTIDE SEQUENCE [LARGE SCALE GENOMIC DNA]</scope>
    <source>
        <strain evidence="4">JCM 16548</strain>
    </source>
</reference>
<dbReference type="PANTHER" id="PTHR43747">
    <property type="entry name" value="FAD-BINDING PROTEIN"/>
    <property type="match status" value="1"/>
</dbReference>
<keyword evidence="4" id="KW-1185">Reference proteome</keyword>
<evidence type="ECO:0000259" key="2">
    <source>
        <dbReference type="Pfam" id="PF01494"/>
    </source>
</evidence>
<proteinExistence type="inferred from homology"/>
<evidence type="ECO:0000256" key="1">
    <source>
        <dbReference type="ARBA" id="ARBA00038396"/>
    </source>
</evidence>
<accession>A0ABP7EDC6</accession>